<name>A0A975SYP1_9ACTN</name>
<accession>A0A975SYP1</accession>
<feature type="domain" description="Beta-xylosidase C-terminal Concanavalin A-like" evidence="6">
    <location>
        <begin position="416"/>
        <end position="526"/>
    </location>
</feature>
<feature type="site" description="Important for catalytic activity, responsible for pKa modulation of the active site Glu and correct orientation of both the proton donor and substrate" evidence="3">
    <location>
        <position position="200"/>
    </location>
</feature>
<keyword evidence="8" id="KW-1185">Reference proteome</keyword>
<feature type="region of interest" description="Disordered" evidence="4">
    <location>
        <begin position="379"/>
        <end position="398"/>
    </location>
</feature>
<dbReference type="AlphaFoldDB" id="A0A975SYP1"/>
<keyword evidence="1" id="KW-0378">Hydrolase</keyword>
<dbReference type="InterPro" id="IPR041542">
    <property type="entry name" value="GH43_C2"/>
</dbReference>
<dbReference type="PANTHER" id="PTHR42812:SF12">
    <property type="entry name" value="BETA-XYLOSIDASE-RELATED"/>
    <property type="match status" value="1"/>
</dbReference>
<reference evidence="7" key="1">
    <citation type="submission" date="2021-06" db="EMBL/GenBank/DDBJ databases">
        <title>Complete genome sequence of Nocardioides sp. G188.</title>
        <authorList>
            <person name="Im W.-T."/>
        </authorList>
    </citation>
    <scope>NUCLEOTIDE SEQUENCE</scope>
    <source>
        <strain evidence="7">G188</strain>
    </source>
</reference>
<dbReference type="Pfam" id="PF04616">
    <property type="entry name" value="Glyco_hydro_43"/>
    <property type="match status" value="1"/>
</dbReference>
<dbReference type="GO" id="GO:0005975">
    <property type="term" value="P:carbohydrate metabolic process"/>
    <property type="evidence" value="ECO:0007669"/>
    <property type="project" value="InterPro"/>
</dbReference>
<evidence type="ECO:0000313" key="8">
    <source>
        <dbReference type="Proteomes" id="UP000683575"/>
    </source>
</evidence>
<dbReference type="GO" id="GO:0004553">
    <property type="term" value="F:hydrolase activity, hydrolyzing O-glycosyl compounds"/>
    <property type="evidence" value="ECO:0007669"/>
    <property type="project" value="InterPro"/>
</dbReference>
<keyword evidence="5" id="KW-0732">Signal</keyword>
<dbReference type="PANTHER" id="PTHR42812">
    <property type="entry name" value="BETA-XYLOSIDASE"/>
    <property type="match status" value="1"/>
</dbReference>
<keyword evidence="2" id="KW-0326">Glycosidase</keyword>
<dbReference type="EMBL" id="CP077062">
    <property type="protein sequence ID" value="QWZ08281.1"/>
    <property type="molecule type" value="Genomic_DNA"/>
</dbReference>
<evidence type="ECO:0000313" key="7">
    <source>
        <dbReference type="EMBL" id="QWZ08281.1"/>
    </source>
</evidence>
<evidence type="ECO:0000256" key="1">
    <source>
        <dbReference type="ARBA" id="ARBA00022801"/>
    </source>
</evidence>
<evidence type="ECO:0000256" key="3">
    <source>
        <dbReference type="PIRSR" id="PIRSR606710-2"/>
    </source>
</evidence>
<protein>
    <submittedName>
        <fullName evidence="7">Family 43 glycosylhydrolase</fullName>
    </submittedName>
</protein>
<dbReference type="RefSeq" id="WP_216939790.1">
    <property type="nucleotide sequence ID" value="NZ_CP077062.1"/>
</dbReference>
<dbReference type="Proteomes" id="UP000683575">
    <property type="component" value="Chromosome"/>
</dbReference>
<evidence type="ECO:0000256" key="2">
    <source>
        <dbReference type="ARBA" id="ARBA00023295"/>
    </source>
</evidence>
<evidence type="ECO:0000256" key="4">
    <source>
        <dbReference type="SAM" id="MobiDB-lite"/>
    </source>
</evidence>
<evidence type="ECO:0000256" key="5">
    <source>
        <dbReference type="SAM" id="SignalP"/>
    </source>
</evidence>
<dbReference type="InterPro" id="IPR051795">
    <property type="entry name" value="Glycosyl_Hydrlase_43"/>
</dbReference>
<sequence length="617" mass="65866">MRRGTRLVVALSLLSTMLTLGAVGSPSAGAAEVRGRYANALKPKTSTGARVESCSDPSVLRGRGKYARYWYMYCTSDPLSDRDTARTGSPTFRRLPMMRSRDLVHWKYVGSALPGKPSWASASAQLWAPDVVYSSTYKRYYMTYAVTDTIDRVSGQPGCAKDPAIGVATSATPTGPWRMGSIVVRPKRLGPGCSFGSTIDPDVLGESIGRTGVLYAGGFRGGIFAQRVALAKYSMRLTGSSRQVTIGRRYEAADVVSRGGYYYLFVSSGSCCTGPLSGYGVFAGRSASPFGPFLDREGNPLTAARVGGTPVLAPNGNRWVGGGHNTVFKDFGGQWWTVYHAIDKFKPFFANRPGFTKRPPMLDPIDWVDGWPTVRSGHGASVEWGGSPAAQPKQRSRYRPAPVPVDVLGAPVAAASDEFDGTALDPRWSWVRPPVDPATYSVSGGTLNFATQAGGLTGRADGASVLTEAAPAGSYVVETAVRLNVPATGCCQDYVQGGLVVYGSDDRFLKLTHVSAGQTRITEFGKEVPNGGKGYPRYGGFTVGPPSDLTWLRIVKRVSGGHSLFTAYTSQDGTRWVRGGTWAYDELGAGERIGLVSLGGAGFVSTFEHVHVWSLGN</sequence>
<gene>
    <name evidence="7" type="ORF">KRR39_23710</name>
</gene>
<feature type="signal peptide" evidence="5">
    <location>
        <begin position="1"/>
        <end position="30"/>
    </location>
</feature>
<feature type="chain" id="PRO_5037379303" evidence="5">
    <location>
        <begin position="31"/>
        <end position="617"/>
    </location>
</feature>
<organism evidence="7 8">
    <name type="scientific">Nocardioides panacis</name>
    <dbReference type="NCBI Taxonomy" id="2849501"/>
    <lineage>
        <taxon>Bacteria</taxon>
        <taxon>Bacillati</taxon>
        <taxon>Actinomycetota</taxon>
        <taxon>Actinomycetes</taxon>
        <taxon>Propionibacteriales</taxon>
        <taxon>Nocardioidaceae</taxon>
        <taxon>Nocardioides</taxon>
    </lineage>
</organism>
<dbReference type="KEGG" id="nps:KRR39_23710"/>
<evidence type="ECO:0000259" key="6">
    <source>
        <dbReference type="Pfam" id="PF17851"/>
    </source>
</evidence>
<proteinExistence type="predicted"/>
<dbReference type="InterPro" id="IPR006710">
    <property type="entry name" value="Glyco_hydro_43"/>
</dbReference>
<dbReference type="Pfam" id="PF17851">
    <property type="entry name" value="GH43_C2"/>
    <property type="match status" value="1"/>
</dbReference>